<dbReference type="EMBL" id="BART01035761">
    <property type="protein sequence ID" value="GAH17123.1"/>
    <property type="molecule type" value="Genomic_DNA"/>
</dbReference>
<reference evidence="1" key="1">
    <citation type="journal article" date="2014" name="Front. Microbiol.">
        <title>High frequency of phylogenetically diverse reductive dehalogenase-homologous genes in deep subseafloor sedimentary metagenomes.</title>
        <authorList>
            <person name="Kawai M."/>
            <person name="Futagami T."/>
            <person name="Toyoda A."/>
            <person name="Takaki Y."/>
            <person name="Nishi S."/>
            <person name="Hori S."/>
            <person name="Arai W."/>
            <person name="Tsubouchi T."/>
            <person name="Morono Y."/>
            <person name="Uchiyama I."/>
            <person name="Ito T."/>
            <person name="Fujiyama A."/>
            <person name="Inagaki F."/>
            <person name="Takami H."/>
        </authorList>
    </citation>
    <scope>NUCLEOTIDE SEQUENCE</scope>
    <source>
        <strain evidence="1">Expedition CK06-06</strain>
    </source>
</reference>
<gene>
    <name evidence="1" type="ORF">S01H4_60592</name>
</gene>
<evidence type="ECO:0000313" key="1">
    <source>
        <dbReference type="EMBL" id="GAH17123.1"/>
    </source>
</evidence>
<proteinExistence type="predicted"/>
<feature type="non-terminal residue" evidence="1">
    <location>
        <position position="125"/>
    </location>
</feature>
<protein>
    <submittedName>
        <fullName evidence="1">Uncharacterized protein</fullName>
    </submittedName>
</protein>
<accession>X1F8M2</accession>
<sequence length="125" mass="14460">MPLFASGYGYMGNLPKLGKTTKAEKFIKLKKVEEVPEIKSSSIIVPRVAPSYNVNKYSNYFADIKEIDNLLREIKVILKEKNHNKIQLFCAKVNLLNLYIDTFSAKYGEKPEQYYESYKQLVVLD</sequence>
<name>X1F8M2_9ZZZZ</name>
<organism evidence="1">
    <name type="scientific">marine sediment metagenome</name>
    <dbReference type="NCBI Taxonomy" id="412755"/>
    <lineage>
        <taxon>unclassified sequences</taxon>
        <taxon>metagenomes</taxon>
        <taxon>ecological metagenomes</taxon>
    </lineage>
</organism>
<comment type="caution">
    <text evidence="1">The sequence shown here is derived from an EMBL/GenBank/DDBJ whole genome shotgun (WGS) entry which is preliminary data.</text>
</comment>
<dbReference type="AlphaFoldDB" id="X1F8M2"/>